<gene>
    <name evidence="2" type="ORF">CLV25_11740</name>
</gene>
<dbReference type="Pfam" id="PF21906">
    <property type="entry name" value="WHD_NrtR"/>
    <property type="match status" value="1"/>
</dbReference>
<dbReference type="RefSeq" id="WP_243649641.1">
    <property type="nucleotide sequence ID" value="NZ_SLWB01000017.1"/>
</dbReference>
<sequence>MQAPINPSISVDIVVFGFDGTRLKVLLIERQKLNEKATTEYKLPGSMISEKEDLDTSAHNTLQNLTGLKNIYLEQLYVFSNPNRISSDEDKQWIEHTYGISTNRIVTVSYFSLVKINLSILKTTIQGMAFWCDVQELKHVSFDHKEIILKGLERLKSRMQTTPVAFELLPKKFTIKQLQNLYEAILGIDIDNRNFRKKILKYPYLIQLNEREAKVSHKPAIFYQFDIHAYRQEQRKLKKLKIF</sequence>
<dbReference type="SUPFAM" id="SSF55811">
    <property type="entry name" value="Nudix"/>
    <property type="match status" value="1"/>
</dbReference>
<dbReference type="Gene3D" id="1.10.10.10">
    <property type="entry name" value="Winged helix-like DNA-binding domain superfamily/Winged helix DNA-binding domain"/>
    <property type="match status" value="1"/>
</dbReference>
<dbReference type="EMBL" id="SLWB01000017">
    <property type="protein sequence ID" value="TCN62904.1"/>
    <property type="molecule type" value="Genomic_DNA"/>
</dbReference>
<dbReference type="Proteomes" id="UP000294830">
    <property type="component" value="Unassembled WGS sequence"/>
</dbReference>
<dbReference type="SUPFAM" id="SSF46785">
    <property type="entry name" value="Winged helix' DNA-binding domain"/>
    <property type="match status" value="1"/>
</dbReference>
<organism evidence="2 3">
    <name type="scientific">Acetobacteroides hydrogenigenes</name>
    <dbReference type="NCBI Taxonomy" id="979970"/>
    <lineage>
        <taxon>Bacteria</taxon>
        <taxon>Pseudomonadati</taxon>
        <taxon>Bacteroidota</taxon>
        <taxon>Bacteroidia</taxon>
        <taxon>Bacteroidales</taxon>
        <taxon>Rikenellaceae</taxon>
        <taxon>Acetobacteroides</taxon>
    </lineage>
</organism>
<evidence type="ECO:0000313" key="2">
    <source>
        <dbReference type="EMBL" id="TCN62904.1"/>
    </source>
</evidence>
<protein>
    <recommendedName>
        <fullName evidence="1">NrtR DNA-binding winged helix domain-containing protein</fullName>
    </recommendedName>
</protein>
<accession>A0A4R2EAH7</accession>
<reference evidence="2 3" key="1">
    <citation type="submission" date="2019-03" db="EMBL/GenBank/DDBJ databases">
        <title>Genomic Encyclopedia of Archaeal and Bacterial Type Strains, Phase II (KMG-II): from individual species to whole genera.</title>
        <authorList>
            <person name="Goeker M."/>
        </authorList>
    </citation>
    <scope>NUCLEOTIDE SEQUENCE [LARGE SCALE GENOMIC DNA]</scope>
    <source>
        <strain evidence="2 3">RL-C</strain>
    </source>
</reference>
<dbReference type="InterPro" id="IPR036390">
    <property type="entry name" value="WH_DNA-bd_sf"/>
</dbReference>
<evidence type="ECO:0000313" key="3">
    <source>
        <dbReference type="Proteomes" id="UP000294830"/>
    </source>
</evidence>
<dbReference type="AlphaFoldDB" id="A0A4R2EAH7"/>
<dbReference type="CDD" id="cd18873">
    <property type="entry name" value="NUDIX_NadM_like"/>
    <property type="match status" value="1"/>
</dbReference>
<proteinExistence type="predicted"/>
<dbReference type="Gene3D" id="3.90.79.10">
    <property type="entry name" value="Nucleoside Triphosphate Pyrophosphohydrolase"/>
    <property type="match status" value="1"/>
</dbReference>
<dbReference type="InterPro" id="IPR015797">
    <property type="entry name" value="NUDIX_hydrolase-like_dom_sf"/>
</dbReference>
<dbReference type="InterPro" id="IPR036388">
    <property type="entry name" value="WH-like_DNA-bd_sf"/>
</dbReference>
<feature type="domain" description="NrtR DNA-binding winged helix" evidence="1">
    <location>
        <begin position="165"/>
        <end position="225"/>
    </location>
</feature>
<dbReference type="InterPro" id="IPR054105">
    <property type="entry name" value="WHD_NrtR"/>
</dbReference>
<evidence type="ECO:0000259" key="1">
    <source>
        <dbReference type="Pfam" id="PF21906"/>
    </source>
</evidence>
<keyword evidence="3" id="KW-1185">Reference proteome</keyword>
<dbReference type="PANTHER" id="PTHR43736">
    <property type="entry name" value="ADP-RIBOSE PYROPHOSPHATASE"/>
    <property type="match status" value="1"/>
</dbReference>
<comment type="caution">
    <text evidence="2">The sequence shown here is derived from an EMBL/GenBank/DDBJ whole genome shotgun (WGS) entry which is preliminary data.</text>
</comment>
<dbReference type="PANTHER" id="PTHR43736:SF4">
    <property type="entry name" value="SLR1690 PROTEIN"/>
    <property type="match status" value="1"/>
</dbReference>
<name>A0A4R2EAH7_9BACT</name>